<dbReference type="Pfam" id="PF00440">
    <property type="entry name" value="TetR_N"/>
    <property type="match status" value="1"/>
</dbReference>
<dbReference type="AlphaFoldDB" id="A0A1G7RTM1"/>
<dbReference type="Proteomes" id="UP000199705">
    <property type="component" value="Unassembled WGS sequence"/>
</dbReference>
<dbReference type="Gene3D" id="1.10.357.10">
    <property type="entry name" value="Tetracycline Repressor, domain 2"/>
    <property type="match status" value="1"/>
</dbReference>
<dbReference type="PROSITE" id="PS50977">
    <property type="entry name" value="HTH_TETR_2"/>
    <property type="match status" value="1"/>
</dbReference>
<feature type="domain" description="HTH tetR-type" evidence="3">
    <location>
        <begin position="14"/>
        <end position="74"/>
    </location>
</feature>
<gene>
    <name evidence="4" type="ORF">SAMN05192573_102357</name>
</gene>
<organism evidence="4 5">
    <name type="scientific">Mucilaginibacter gossypii</name>
    <dbReference type="NCBI Taxonomy" id="551996"/>
    <lineage>
        <taxon>Bacteria</taxon>
        <taxon>Pseudomonadati</taxon>
        <taxon>Bacteroidota</taxon>
        <taxon>Sphingobacteriia</taxon>
        <taxon>Sphingobacteriales</taxon>
        <taxon>Sphingobacteriaceae</taxon>
        <taxon>Mucilaginibacter</taxon>
    </lineage>
</organism>
<dbReference type="InterPro" id="IPR001647">
    <property type="entry name" value="HTH_TetR"/>
</dbReference>
<dbReference type="STRING" id="551996.SAMN05192573_102357"/>
<keyword evidence="1 2" id="KW-0238">DNA-binding</keyword>
<evidence type="ECO:0000313" key="5">
    <source>
        <dbReference type="Proteomes" id="UP000199705"/>
    </source>
</evidence>
<sequence>MLTYFCVEMRPRDEHKEYKIRQKAIELIVAEGLDGFGVNKLARSAGVSPATIYIYYKDKEELISSICVGVAEKMMTFSLQNFSPDMDFADGLRVQWRNRLEYFMQCPLDMEFIEIMRYTHFYEKVTAMLTVNFGQVLGAFMRNAEKKQQLIPLPFEVYWAVAYAPLYQLIKFHNQGNSYVNSSFKLDDKLMEQALGLVLKALKP</sequence>
<feature type="DNA-binding region" description="H-T-H motif" evidence="2">
    <location>
        <begin position="37"/>
        <end position="56"/>
    </location>
</feature>
<dbReference type="InterPro" id="IPR009057">
    <property type="entry name" value="Homeodomain-like_sf"/>
</dbReference>
<protein>
    <submittedName>
        <fullName evidence="4">DNA-binding transcriptional regulator, AcrR family</fullName>
    </submittedName>
</protein>
<evidence type="ECO:0000313" key="4">
    <source>
        <dbReference type="EMBL" id="SDG14106.1"/>
    </source>
</evidence>
<dbReference type="GO" id="GO:0003677">
    <property type="term" value="F:DNA binding"/>
    <property type="evidence" value="ECO:0007669"/>
    <property type="project" value="UniProtKB-UniRule"/>
</dbReference>
<evidence type="ECO:0000259" key="3">
    <source>
        <dbReference type="PROSITE" id="PS50977"/>
    </source>
</evidence>
<evidence type="ECO:0000256" key="1">
    <source>
        <dbReference type="ARBA" id="ARBA00023125"/>
    </source>
</evidence>
<evidence type="ECO:0000256" key="2">
    <source>
        <dbReference type="PROSITE-ProRule" id="PRU00335"/>
    </source>
</evidence>
<keyword evidence="5" id="KW-1185">Reference proteome</keyword>
<dbReference type="PANTHER" id="PTHR43479">
    <property type="entry name" value="ACREF/ENVCD OPERON REPRESSOR-RELATED"/>
    <property type="match status" value="1"/>
</dbReference>
<dbReference type="SUPFAM" id="SSF46689">
    <property type="entry name" value="Homeodomain-like"/>
    <property type="match status" value="1"/>
</dbReference>
<proteinExistence type="predicted"/>
<accession>A0A1G7RTM1</accession>
<reference evidence="5" key="1">
    <citation type="submission" date="2016-10" db="EMBL/GenBank/DDBJ databases">
        <authorList>
            <person name="Varghese N."/>
            <person name="Submissions S."/>
        </authorList>
    </citation>
    <scope>NUCLEOTIDE SEQUENCE [LARGE SCALE GENOMIC DNA]</scope>
    <source>
        <strain evidence="5">Gh-67</strain>
    </source>
</reference>
<dbReference type="PANTHER" id="PTHR43479:SF11">
    <property type="entry name" value="ACREF_ENVCD OPERON REPRESSOR-RELATED"/>
    <property type="match status" value="1"/>
</dbReference>
<dbReference type="EMBL" id="FNCG01000002">
    <property type="protein sequence ID" value="SDG14106.1"/>
    <property type="molecule type" value="Genomic_DNA"/>
</dbReference>
<dbReference type="InterPro" id="IPR050624">
    <property type="entry name" value="HTH-type_Tx_Regulator"/>
</dbReference>
<dbReference type="PRINTS" id="PR00455">
    <property type="entry name" value="HTHTETR"/>
</dbReference>
<name>A0A1G7RTM1_9SPHI</name>